<evidence type="ECO:0000256" key="1">
    <source>
        <dbReference type="SAM" id="MobiDB-lite"/>
    </source>
</evidence>
<feature type="compositionally biased region" description="Polar residues" evidence="1">
    <location>
        <begin position="542"/>
        <end position="558"/>
    </location>
</feature>
<dbReference type="AlphaFoldDB" id="A0A6J3MFX0"/>
<protein>
    <recommendedName>
        <fullName evidence="4">F-box domain-containing protein</fullName>
    </recommendedName>
</protein>
<accession>A0A6J3MFX0</accession>
<reference evidence="3" key="2">
    <citation type="submission" date="2020-04" db="EMBL/GenBank/DDBJ databases">
        <authorList>
            <consortium name="NCBI Genome Project"/>
        </authorList>
    </citation>
    <scope>NUCLEOTIDE SEQUENCE</scope>
    <source>
        <strain evidence="3">CBS 342.82</strain>
    </source>
</reference>
<reference evidence="3" key="1">
    <citation type="submission" date="2020-01" db="EMBL/GenBank/DDBJ databases">
        <authorList>
            <consortium name="DOE Joint Genome Institute"/>
            <person name="Haridas S."/>
            <person name="Albert R."/>
            <person name="Binder M."/>
            <person name="Bloem J."/>
            <person name="Labutti K."/>
            <person name="Salamov A."/>
            <person name="Andreopoulos B."/>
            <person name="Baker S.E."/>
            <person name="Barry K."/>
            <person name="Bills G."/>
            <person name="Bluhm B.H."/>
            <person name="Cannon C."/>
            <person name="Castanera R."/>
            <person name="Culley D.E."/>
            <person name="Daum C."/>
            <person name="Ezra D."/>
            <person name="Gonzalez J.B."/>
            <person name="Henrissat B."/>
            <person name="Kuo A."/>
            <person name="Liang C."/>
            <person name="Lipzen A."/>
            <person name="Lutzoni F."/>
            <person name="Magnuson J."/>
            <person name="Mondo S."/>
            <person name="Nolan M."/>
            <person name="Ohm R."/>
            <person name="Pangilinan J."/>
            <person name="Park H.-J."/>
            <person name="Ramirez L."/>
            <person name="Alfaro M."/>
            <person name="Sun H."/>
            <person name="Tritt A."/>
            <person name="Yoshinaga Y."/>
            <person name="Zwiers L.-H."/>
            <person name="Turgeon B.G."/>
            <person name="Goodwin S.B."/>
            <person name="Spatafora J.W."/>
            <person name="Crous P.W."/>
            <person name="Grigoriev I.V."/>
        </authorList>
    </citation>
    <scope>NUCLEOTIDE SEQUENCE</scope>
    <source>
        <strain evidence="3">CBS 342.82</strain>
    </source>
</reference>
<evidence type="ECO:0008006" key="4">
    <source>
        <dbReference type="Google" id="ProtNLM"/>
    </source>
</evidence>
<name>A0A6J3MFX0_9PEZI</name>
<gene>
    <name evidence="3" type="ORF">K489DRAFT_377206</name>
</gene>
<reference evidence="3" key="3">
    <citation type="submission" date="2025-08" db="UniProtKB">
        <authorList>
            <consortium name="RefSeq"/>
        </authorList>
    </citation>
    <scope>IDENTIFICATION</scope>
    <source>
        <strain evidence="3">CBS 342.82</strain>
    </source>
</reference>
<feature type="region of interest" description="Disordered" evidence="1">
    <location>
        <begin position="519"/>
        <end position="558"/>
    </location>
</feature>
<sequence length="558" mass="64811">MVVPQLPEELLLQIFSCIPVVSRTIDFEEHPDNKWILKLLRSLSLASRAFHRMITPFLYGTMVLYGDDDELRYFVRTLLARRDLAGLVKQVIFGCITPRREVEDTQRYDPIFVEMRAFLKEHHVEDDFGRDLTSDSRLASDDICFVIIFQLCPRINGLDINLYNVAQNAFWMILQKRLEIQPSTVLSTSSILDTYLPCLESVSVHLYEMHEMFGSQVDMMSDMGVFLLMPTLKKLTCDYLTFFTRYNSRTRYYQEAEEMSGWLARHSHRQSNLRELHLLNCSSTADLMLKFIDLMPHLQVLHLAFTEPYVIASYKQMSEFLRKVTIPLRELRFDVVSPGPSIFYETMDDPPELIEDVNAAIEAIDYMEHTNRDKEWTSLANMTSLEIIGVPCEAVCDNLVNQPHPKEPNSFLSQTLPFENLHTLELREYRKCSSPEVVRTALWNLMYDSRFHKLRRVELTATRALNQTRDAYVEPEPLPDYPREALHPGWKATRSIFWDTYQCRDAIVLIRKGPDDEICSSRSMPEKASQFRSRIPRRVPAPSTTSSVTDQNAESNSS</sequence>
<organism evidence="3">
    <name type="scientific">Dissoconium aciculare CBS 342.82</name>
    <dbReference type="NCBI Taxonomy" id="1314786"/>
    <lineage>
        <taxon>Eukaryota</taxon>
        <taxon>Fungi</taxon>
        <taxon>Dikarya</taxon>
        <taxon>Ascomycota</taxon>
        <taxon>Pezizomycotina</taxon>
        <taxon>Dothideomycetes</taxon>
        <taxon>Dothideomycetidae</taxon>
        <taxon>Mycosphaerellales</taxon>
        <taxon>Dissoconiaceae</taxon>
        <taxon>Dissoconium</taxon>
    </lineage>
</organism>
<keyword evidence="2" id="KW-1185">Reference proteome</keyword>
<proteinExistence type="predicted"/>
<dbReference type="RefSeq" id="XP_033463794.1">
    <property type="nucleotide sequence ID" value="XM_033604105.1"/>
</dbReference>
<evidence type="ECO:0000313" key="3">
    <source>
        <dbReference type="RefSeq" id="XP_033463794.1"/>
    </source>
</evidence>
<evidence type="ECO:0000313" key="2">
    <source>
        <dbReference type="Proteomes" id="UP000504637"/>
    </source>
</evidence>
<dbReference type="OrthoDB" id="2520703at2759"/>
<dbReference type="Proteomes" id="UP000504637">
    <property type="component" value="Unplaced"/>
</dbReference>
<dbReference type="GeneID" id="54361905"/>